<gene>
    <name evidence="2" type="ORF">GCM10007932_33540</name>
</gene>
<reference evidence="3" key="1">
    <citation type="journal article" date="2019" name="Int. J. Syst. Evol. Microbiol.">
        <title>The Global Catalogue of Microorganisms (GCM) 10K type strain sequencing project: providing services to taxonomists for standard genome sequencing and annotation.</title>
        <authorList>
            <consortium name="The Broad Institute Genomics Platform"/>
            <consortium name="The Broad Institute Genome Sequencing Center for Infectious Disease"/>
            <person name="Wu L."/>
            <person name="Ma J."/>
        </authorList>
    </citation>
    <scope>NUCLEOTIDE SEQUENCE [LARGE SCALE GENOMIC DNA]</scope>
    <source>
        <strain evidence="3">NBRC 15640</strain>
    </source>
</reference>
<dbReference type="AlphaFoldDB" id="A0AAV5NUJ4"/>
<sequence>MKKLAWLVLLFLPFGAFASDYYKSGKISNLTAVTSGIMIMMDSGLPSKCAGSPYGWMKIKQEHTAITSVVLTAWAAGKTSGTVYVAGRENGTGYCIVTQFDPAG</sequence>
<protein>
    <submittedName>
        <fullName evidence="2">Uncharacterized protein</fullName>
    </submittedName>
</protein>
<dbReference type="Proteomes" id="UP001156690">
    <property type="component" value="Unassembled WGS sequence"/>
</dbReference>
<proteinExistence type="predicted"/>
<evidence type="ECO:0000313" key="3">
    <source>
        <dbReference type="Proteomes" id="UP001156690"/>
    </source>
</evidence>
<feature type="signal peptide" evidence="1">
    <location>
        <begin position="1"/>
        <end position="18"/>
    </location>
</feature>
<evidence type="ECO:0000256" key="1">
    <source>
        <dbReference type="SAM" id="SignalP"/>
    </source>
</evidence>
<keyword evidence="1" id="KW-0732">Signal</keyword>
<comment type="caution">
    <text evidence="2">The sequence shown here is derived from an EMBL/GenBank/DDBJ whole genome shotgun (WGS) entry which is preliminary data.</text>
</comment>
<name>A0AAV5NUJ4_9VIBR</name>
<accession>A0AAV5NUJ4</accession>
<feature type="chain" id="PRO_5043764289" evidence="1">
    <location>
        <begin position="19"/>
        <end position="104"/>
    </location>
</feature>
<evidence type="ECO:0000313" key="2">
    <source>
        <dbReference type="EMBL" id="GLQ73994.1"/>
    </source>
</evidence>
<dbReference type="EMBL" id="BSNX01000041">
    <property type="protein sequence ID" value="GLQ73994.1"/>
    <property type="molecule type" value="Genomic_DNA"/>
</dbReference>
<keyword evidence="3" id="KW-1185">Reference proteome</keyword>
<dbReference type="RefSeq" id="WP_224055491.1">
    <property type="nucleotide sequence ID" value="NZ_AP025145.1"/>
</dbReference>
<organism evidence="2 3">
    <name type="scientific">Vibrio penaeicida</name>
    <dbReference type="NCBI Taxonomy" id="104609"/>
    <lineage>
        <taxon>Bacteria</taxon>
        <taxon>Pseudomonadati</taxon>
        <taxon>Pseudomonadota</taxon>
        <taxon>Gammaproteobacteria</taxon>
        <taxon>Vibrionales</taxon>
        <taxon>Vibrionaceae</taxon>
        <taxon>Vibrio</taxon>
    </lineage>
</organism>